<dbReference type="EMBL" id="CP011947">
    <property type="protein sequence ID" value="AKU06411.1"/>
    <property type="molecule type" value="Genomic_DNA"/>
</dbReference>
<evidence type="ECO:0000313" key="2">
    <source>
        <dbReference type="EMBL" id="AKU06411.1"/>
    </source>
</evidence>
<reference evidence="3" key="1">
    <citation type="journal article" date="2015" name="J. Biotechnol.">
        <title>Complete genome sequence of Haloferax gibbonsii strain ARA6, a potential producer of polyhydroxyalkanoates and halocins isolated from Araruama, Rio de Janeiro, Brasil.</title>
        <authorList>
            <person name="Pinto L.H."/>
            <person name="D'Alincourt Carvalho-Assef A.P."/>
            <person name="Vieira R.P."/>
            <person name="Clementino M.M."/>
            <person name="Albano R.M."/>
        </authorList>
    </citation>
    <scope>NUCLEOTIDE SEQUENCE [LARGE SCALE GENOMIC DNA]</scope>
    <source>
        <strain evidence="3">ARA6</strain>
    </source>
</reference>
<proteinExistence type="predicted"/>
<dbReference type="AlphaFoldDB" id="A0A0K1IPL6"/>
<dbReference type="GeneID" id="25244519"/>
<accession>A0A0K1IPL6</accession>
<dbReference type="KEGG" id="hgi:ABY42_01120"/>
<dbReference type="PATRIC" id="fig|35746.4.peg.237"/>
<dbReference type="RefSeq" id="WP_050458490.1">
    <property type="nucleotide sequence ID" value="NZ_CP011947.1"/>
</dbReference>
<name>A0A0K1IPL6_HALGI</name>
<gene>
    <name evidence="2" type="ORF">ABY42_01120</name>
</gene>
<feature type="compositionally biased region" description="Basic and acidic residues" evidence="1">
    <location>
        <begin position="66"/>
        <end position="78"/>
    </location>
</feature>
<evidence type="ECO:0000313" key="3">
    <source>
        <dbReference type="Proteomes" id="UP000066124"/>
    </source>
</evidence>
<organism evidence="2 3">
    <name type="scientific">Haloferax gibbonsii</name>
    <dbReference type="NCBI Taxonomy" id="35746"/>
    <lineage>
        <taxon>Archaea</taxon>
        <taxon>Methanobacteriati</taxon>
        <taxon>Methanobacteriota</taxon>
        <taxon>Stenosarchaea group</taxon>
        <taxon>Halobacteria</taxon>
        <taxon>Halobacteriales</taxon>
        <taxon>Haloferacaceae</taxon>
        <taxon>Haloferax</taxon>
    </lineage>
</organism>
<protein>
    <submittedName>
        <fullName evidence="2">Uncharacterized protein</fullName>
    </submittedName>
</protein>
<sequence length="78" mass="8158">MLGDLIADLIIDVVLHPFVKAMDPFVAGVKKRLARIRARFGGDGGDGGDDVGAAADSGNAGVGRGYDADDRERSTERN</sequence>
<feature type="region of interest" description="Disordered" evidence="1">
    <location>
        <begin position="41"/>
        <end position="78"/>
    </location>
</feature>
<dbReference type="Proteomes" id="UP000066124">
    <property type="component" value="Chromosome"/>
</dbReference>
<evidence type="ECO:0000256" key="1">
    <source>
        <dbReference type="SAM" id="MobiDB-lite"/>
    </source>
</evidence>